<feature type="transmembrane region" description="Helical" evidence="3">
    <location>
        <begin position="20"/>
        <end position="40"/>
    </location>
</feature>
<evidence type="ECO:0000259" key="4">
    <source>
        <dbReference type="SMART" id="SM00331"/>
    </source>
</evidence>
<reference evidence="5 7" key="1">
    <citation type="submission" date="2022-10" db="EMBL/GenBank/DDBJ databases">
        <title>The complete genomes of actinobacterial strains from the NBC collection.</title>
        <authorList>
            <person name="Joergensen T.S."/>
            <person name="Alvarez Arevalo M."/>
            <person name="Sterndorff E.B."/>
            <person name="Faurdal D."/>
            <person name="Vuksanovic O."/>
            <person name="Mourched A.-S."/>
            <person name="Charusanti P."/>
            <person name="Shaw S."/>
            <person name="Blin K."/>
            <person name="Weber T."/>
        </authorList>
    </citation>
    <scope>NUCLEOTIDE SEQUENCE [LARGE SCALE GENOMIC DNA]</scope>
    <source>
        <strain evidence="5 7">NBC_01247</strain>
    </source>
</reference>
<name>A0ABZ1W046_9ACTN</name>
<evidence type="ECO:0000256" key="2">
    <source>
        <dbReference type="SAM" id="MobiDB-lite"/>
    </source>
</evidence>
<keyword evidence="3" id="KW-0472">Membrane</keyword>
<sequence>MIGTLRPGRRCPGRPTPAGLLWGGLGSAVAIAAVTAPGALDARDDINRTALRFSAHLDPAARALHELVAAVQTQPATPGPAPRDDAATAAPRPPSPPRPGAAVAADRMAALHTAAEGLPRLSAPVGDLQRELSAWLTAATAPRPLPARAPADRGALTDRVLVHASRLTDAVYQEYDRARADASRAREAMGLRLALGGAALLALLFTLTMLMWCRIVLPLATLEHTLRAVASGRPGRLPAVPRRSWLSHAHAETHRVQLALKEERWAARRDREALRSNGTAAMGLRHILTVTERPGPGVRSHGDTVAAEGLIAGDFLDTVALPGGATALLQGDIAGHGVQAGLLAAQVKCAALAALRLGRGPEAAVQAAWSALAHEDERFATLAVVVLDPVAGALHWLNAGHEEPFLRRAATGEVERLAATGPLVGSLITEPDGSWSVRSTAFARGDLVVLCTDGLTEARNAAGHQLGDAAVATVLREGPPDPPAMVRALYLAVEEHGADWQRDDVTILAADTTCRPAPARTTAPDHRR</sequence>
<keyword evidence="3" id="KW-1133">Transmembrane helix</keyword>
<dbReference type="EMBL" id="CP108482">
    <property type="protein sequence ID" value="WUS61197.1"/>
    <property type="molecule type" value="Genomic_DNA"/>
</dbReference>
<evidence type="ECO:0000313" key="7">
    <source>
        <dbReference type="Proteomes" id="UP001432014"/>
    </source>
</evidence>
<dbReference type="PANTHER" id="PTHR43156">
    <property type="entry name" value="STAGE II SPORULATION PROTEIN E-RELATED"/>
    <property type="match status" value="1"/>
</dbReference>
<dbReference type="SMART" id="SM00331">
    <property type="entry name" value="PP2C_SIG"/>
    <property type="match status" value="1"/>
</dbReference>
<dbReference type="EMBL" id="CP108482">
    <property type="protein sequence ID" value="WUS54149.1"/>
    <property type="molecule type" value="Genomic_DNA"/>
</dbReference>
<dbReference type="Proteomes" id="UP001432014">
    <property type="component" value="Chromosome"/>
</dbReference>
<gene>
    <name evidence="5" type="ORF">OG469_00705</name>
    <name evidence="6" type="ORF">OG469_40315</name>
</gene>
<keyword evidence="7" id="KW-1185">Reference proteome</keyword>
<feature type="domain" description="PPM-type phosphatase" evidence="4">
    <location>
        <begin position="300"/>
        <end position="512"/>
    </location>
</feature>
<dbReference type="Gene3D" id="3.60.40.10">
    <property type="entry name" value="PPM-type phosphatase domain"/>
    <property type="match status" value="1"/>
</dbReference>
<evidence type="ECO:0000313" key="6">
    <source>
        <dbReference type="EMBL" id="WUS61197.1"/>
    </source>
</evidence>
<dbReference type="InterPro" id="IPR052016">
    <property type="entry name" value="Bact_Sigma-Reg"/>
</dbReference>
<dbReference type="RefSeq" id="WP_329492763.1">
    <property type="nucleotide sequence ID" value="NZ_CP108460.1"/>
</dbReference>
<keyword evidence="1" id="KW-0378">Hydrolase</keyword>
<dbReference type="InterPro" id="IPR001932">
    <property type="entry name" value="PPM-type_phosphatase-like_dom"/>
</dbReference>
<evidence type="ECO:0000313" key="5">
    <source>
        <dbReference type="EMBL" id="WUS54149.1"/>
    </source>
</evidence>
<keyword evidence="3" id="KW-0812">Transmembrane</keyword>
<organism evidence="5 7">
    <name type="scientific">Kitasatospora herbaricolor</name>
    <dbReference type="NCBI Taxonomy" id="68217"/>
    <lineage>
        <taxon>Bacteria</taxon>
        <taxon>Bacillati</taxon>
        <taxon>Actinomycetota</taxon>
        <taxon>Actinomycetes</taxon>
        <taxon>Kitasatosporales</taxon>
        <taxon>Streptomycetaceae</taxon>
        <taxon>Kitasatospora</taxon>
    </lineage>
</organism>
<dbReference type="SUPFAM" id="SSF81606">
    <property type="entry name" value="PP2C-like"/>
    <property type="match status" value="1"/>
</dbReference>
<dbReference type="Pfam" id="PF07228">
    <property type="entry name" value="SpoIIE"/>
    <property type="match status" value="1"/>
</dbReference>
<protein>
    <submittedName>
        <fullName evidence="5">Serine/threonine-protein phosphatase</fullName>
    </submittedName>
</protein>
<dbReference type="PANTHER" id="PTHR43156:SF2">
    <property type="entry name" value="STAGE II SPORULATION PROTEIN E"/>
    <property type="match status" value="1"/>
</dbReference>
<feature type="transmembrane region" description="Helical" evidence="3">
    <location>
        <begin position="193"/>
        <end position="212"/>
    </location>
</feature>
<feature type="region of interest" description="Disordered" evidence="2">
    <location>
        <begin position="73"/>
        <end position="101"/>
    </location>
</feature>
<dbReference type="InterPro" id="IPR036457">
    <property type="entry name" value="PPM-type-like_dom_sf"/>
</dbReference>
<proteinExistence type="predicted"/>
<evidence type="ECO:0000256" key="1">
    <source>
        <dbReference type="ARBA" id="ARBA00022801"/>
    </source>
</evidence>
<accession>A0ABZ1W046</accession>
<evidence type="ECO:0000256" key="3">
    <source>
        <dbReference type="SAM" id="Phobius"/>
    </source>
</evidence>